<protein>
    <submittedName>
        <fullName evidence="2">Uncharacterized protein</fullName>
    </submittedName>
</protein>
<keyword evidence="3" id="KW-1185">Reference proteome</keyword>
<gene>
    <name evidence="2" type="ORF">RFI_38321</name>
</gene>
<organism evidence="2 3">
    <name type="scientific">Reticulomyxa filosa</name>
    <dbReference type="NCBI Taxonomy" id="46433"/>
    <lineage>
        <taxon>Eukaryota</taxon>
        <taxon>Sar</taxon>
        <taxon>Rhizaria</taxon>
        <taxon>Retaria</taxon>
        <taxon>Foraminifera</taxon>
        <taxon>Monothalamids</taxon>
        <taxon>Reticulomyxidae</taxon>
        <taxon>Reticulomyxa</taxon>
    </lineage>
</organism>
<sequence length="161" mass="18390">SEEENHRELKAVIRRNSIWGIISVTSFFVTDFVHLFLFAYGVNIIFFLNTTVLLLNNFIMVRIMGWQMIYAKYLQKIHFKELLCGICQQMECIKSNTFRNSNIDQDDTIGRAPTVRSDIVSVSPALRTHATLEIDSATASASNNKEESYVLMVERTSTSQA</sequence>
<feature type="transmembrane region" description="Helical" evidence="1">
    <location>
        <begin position="17"/>
        <end position="38"/>
    </location>
</feature>
<evidence type="ECO:0000313" key="3">
    <source>
        <dbReference type="Proteomes" id="UP000023152"/>
    </source>
</evidence>
<keyword evidence="1" id="KW-0812">Transmembrane</keyword>
<feature type="non-terminal residue" evidence="2">
    <location>
        <position position="1"/>
    </location>
</feature>
<accession>X6LDE9</accession>
<proteinExistence type="predicted"/>
<keyword evidence="1" id="KW-1133">Transmembrane helix</keyword>
<dbReference type="AlphaFoldDB" id="X6LDE9"/>
<name>X6LDE9_RETFI</name>
<comment type="caution">
    <text evidence="2">The sequence shown here is derived from an EMBL/GenBank/DDBJ whole genome shotgun (WGS) entry which is preliminary data.</text>
</comment>
<evidence type="ECO:0000256" key="1">
    <source>
        <dbReference type="SAM" id="Phobius"/>
    </source>
</evidence>
<reference evidence="2 3" key="1">
    <citation type="journal article" date="2013" name="Curr. Biol.">
        <title>The Genome of the Foraminiferan Reticulomyxa filosa.</title>
        <authorList>
            <person name="Glockner G."/>
            <person name="Hulsmann N."/>
            <person name="Schleicher M."/>
            <person name="Noegel A.A."/>
            <person name="Eichinger L."/>
            <person name="Gallinger C."/>
            <person name="Pawlowski J."/>
            <person name="Sierra R."/>
            <person name="Euteneuer U."/>
            <person name="Pillet L."/>
            <person name="Moustafa A."/>
            <person name="Platzer M."/>
            <person name="Groth M."/>
            <person name="Szafranski K."/>
            <person name="Schliwa M."/>
        </authorList>
    </citation>
    <scope>NUCLEOTIDE SEQUENCE [LARGE SCALE GENOMIC DNA]</scope>
</reference>
<feature type="transmembrane region" description="Helical" evidence="1">
    <location>
        <begin position="44"/>
        <end position="65"/>
    </location>
</feature>
<evidence type="ECO:0000313" key="2">
    <source>
        <dbReference type="EMBL" id="ETN99161.1"/>
    </source>
</evidence>
<keyword evidence="1" id="KW-0472">Membrane</keyword>
<dbReference type="EMBL" id="ASPP01044723">
    <property type="protein sequence ID" value="ETN99161.1"/>
    <property type="molecule type" value="Genomic_DNA"/>
</dbReference>
<dbReference type="Proteomes" id="UP000023152">
    <property type="component" value="Unassembled WGS sequence"/>
</dbReference>